<evidence type="ECO:0000313" key="7">
    <source>
        <dbReference type="Proteomes" id="UP000824265"/>
    </source>
</evidence>
<dbReference type="PANTHER" id="PTHR43280">
    <property type="entry name" value="ARAC-FAMILY TRANSCRIPTIONAL REGULATOR"/>
    <property type="match status" value="1"/>
</dbReference>
<accession>A0A9D1UBG7</accession>
<evidence type="ECO:0000256" key="1">
    <source>
        <dbReference type="ARBA" id="ARBA00023015"/>
    </source>
</evidence>
<dbReference type="InterPro" id="IPR009057">
    <property type="entry name" value="Homeodomain-like_sf"/>
</dbReference>
<keyword evidence="3" id="KW-0804">Transcription</keyword>
<dbReference type="SMART" id="SM00342">
    <property type="entry name" value="HTH_ARAC"/>
    <property type="match status" value="1"/>
</dbReference>
<comment type="caution">
    <text evidence="6">The sequence shown here is derived from an EMBL/GenBank/DDBJ whole genome shotgun (WGS) entry which is preliminary data.</text>
</comment>
<keyword evidence="4" id="KW-0472">Membrane</keyword>
<dbReference type="PROSITE" id="PS00041">
    <property type="entry name" value="HTH_ARAC_FAMILY_1"/>
    <property type="match status" value="1"/>
</dbReference>
<protein>
    <submittedName>
        <fullName evidence="6">Helix-turn-helix domain-containing protein</fullName>
    </submittedName>
</protein>
<sequence>MGTMIQVFKKNAVLRFWLSYMFVLALFFFVCLAGFREALHIVRDNVIEENQNLLRQGIGEADNKFGRFRIGGLNLATSASLKQLGRFTDKRDMEYYEAAQNVLQEYADTIKYYGTYSLADVFIYVDSLDRVIYDNAVYHREVFQRYPDSWGIAMEEWMALCQDTASTPSFYVTESGELLYLFPCIRSPIDESRLGTVIFRIDTKELVGHMNFLENYSGYSLFIHENGEMLFGMDGLGLGDRLVQEMVTQPGVYFFGEEIVIAMDSQMGEGCVYTLILSTQEAMARLWELQRYICLLLVLAAVAGTAFAFFFAARSGKPINSIARKLWQKEENYSTDLNSISQSIDQMIQEQKEDQLALRQTFFHNLLKADFLSRAELEYMADRAGLQLTGTVYCAAAIRLFPEIDADSIDGRTVEEARVLQALVSDRLKQEYPWASWSYKKNTLVTLYIIEAKNQETLWETLTQIILWLRSVWNADGYWGIGSPCNDLMYFWKSTEEADAALDAQEDGPGRVIRLYSEIHRQDDSYYLPYSIEERLVQSLRAGDFKTAESVLHLIQTENFVYRSLGRRQLLKLNHALCEIIAQQAKGLSDREERFIRLNVLLMEEGKIEDYFSGLGSLCGDICSSVASRKSRKRNEKIKEILRFVEENYQNPGMGLGLVSQQFKLSEGYLSAFFKEELQVNFGDYLENLRIGQACRLLNEGELVANIAEKTGYNSVQSFRRAFKRVMGVSPSEYRG</sequence>
<feature type="domain" description="HTH araC/xylS-type" evidence="5">
    <location>
        <begin position="639"/>
        <end position="736"/>
    </location>
</feature>
<dbReference type="InterPro" id="IPR018062">
    <property type="entry name" value="HTH_AraC-typ_CS"/>
</dbReference>
<name>A0A9D1UBG7_9FIRM</name>
<reference evidence="6" key="1">
    <citation type="journal article" date="2021" name="PeerJ">
        <title>Extensive microbial diversity within the chicken gut microbiome revealed by metagenomics and culture.</title>
        <authorList>
            <person name="Gilroy R."/>
            <person name="Ravi A."/>
            <person name="Getino M."/>
            <person name="Pursley I."/>
            <person name="Horton D.L."/>
            <person name="Alikhan N.F."/>
            <person name="Baker D."/>
            <person name="Gharbi K."/>
            <person name="Hall N."/>
            <person name="Watson M."/>
            <person name="Adriaenssens E.M."/>
            <person name="Foster-Nyarko E."/>
            <person name="Jarju S."/>
            <person name="Secka A."/>
            <person name="Antonio M."/>
            <person name="Oren A."/>
            <person name="Chaudhuri R.R."/>
            <person name="La Ragione R."/>
            <person name="Hildebrand F."/>
            <person name="Pallen M.J."/>
        </authorList>
    </citation>
    <scope>NUCLEOTIDE SEQUENCE</scope>
    <source>
        <strain evidence="6">CHK195-6426</strain>
    </source>
</reference>
<proteinExistence type="predicted"/>
<evidence type="ECO:0000313" key="6">
    <source>
        <dbReference type="EMBL" id="HIW81148.1"/>
    </source>
</evidence>
<dbReference type="GO" id="GO:0003700">
    <property type="term" value="F:DNA-binding transcription factor activity"/>
    <property type="evidence" value="ECO:0007669"/>
    <property type="project" value="InterPro"/>
</dbReference>
<keyword evidence="4" id="KW-0812">Transmembrane</keyword>
<keyword evidence="4" id="KW-1133">Transmembrane helix</keyword>
<dbReference type="Proteomes" id="UP000824265">
    <property type="component" value="Unassembled WGS sequence"/>
</dbReference>
<dbReference type="PRINTS" id="PR00032">
    <property type="entry name" value="HTHARAC"/>
</dbReference>
<reference evidence="6" key="2">
    <citation type="submission" date="2021-04" db="EMBL/GenBank/DDBJ databases">
        <authorList>
            <person name="Gilroy R."/>
        </authorList>
    </citation>
    <scope>NUCLEOTIDE SEQUENCE</scope>
    <source>
        <strain evidence="6">CHK195-6426</strain>
    </source>
</reference>
<dbReference type="EMBL" id="DXGH01000035">
    <property type="protein sequence ID" value="HIW81148.1"/>
    <property type="molecule type" value="Genomic_DNA"/>
</dbReference>
<feature type="transmembrane region" description="Helical" evidence="4">
    <location>
        <begin position="12"/>
        <end position="35"/>
    </location>
</feature>
<evidence type="ECO:0000256" key="2">
    <source>
        <dbReference type="ARBA" id="ARBA00023125"/>
    </source>
</evidence>
<evidence type="ECO:0000256" key="3">
    <source>
        <dbReference type="ARBA" id="ARBA00023163"/>
    </source>
</evidence>
<dbReference type="InterPro" id="IPR041522">
    <property type="entry name" value="CdaR_GGDEF"/>
</dbReference>
<dbReference type="PANTHER" id="PTHR43280:SF2">
    <property type="entry name" value="HTH-TYPE TRANSCRIPTIONAL REGULATOR EXSA"/>
    <property type="match status" value="1"/>
</dbReference>
<evidence type="ECO:0000256" key="4">
    <source>
        <dbReference type="SAM" id="Phobius"/>
    </source>
</evidence>
<dbReference type="InterPro" id="IPR020449">
    <property type="entry name" value="Tscrpt_reg_AraC-type_HTH"/>
</dbReference>
<keyword evidence="2" id="KW-0238">DNA-binding</keyword>
<organism evidence="6 7">
    <name type="scientific">Candidatus Acetatifactor stercoripullorum</name>
    <dbReference type="NCBI Taxonomy" id="2838414"/>
    <lineage>
        <taxon>Bacteria</taxon>
        <taxon>Bacillati</taxon>
        <taxon>Bacillota</taxon>
        <taxon>Clostridia</taxon>
        <taxon>Lachnospirales</taxon>
        <taxon>Lachnospiraceae</taxon>
        <taxon>Acetatifactor</taxon>
    </lineage>
</organism>
<dbReference type="InterPro" id="IPR018060">
    <property type="entry name" value="HTH_AraC"/>
</dbReference>
<keyword evidence="1" id="KW-0805">Transcription regulation</keyword>
<dbReference type="AlphaFoldDB" id="A0A9D1UBG7"/>
<evidence type="ECO:0000259" key="5">
    <source>
        <dbReference type="PROSITE" id="PS01124"/>
    </source>
</evidence>
<dbReference type="PROSITE" id="PS01124">
    <property type="entry name" value="HTH_ARAC_FAMILY_2"/>
    <property type="match status" value="1"/>
</dbReference>
<dbReference type="SUPFAM" id="SSF46689">
    <property type="entry name" value="Homeodomain-like"/>
    <property type="match status" value="1"/>
</dbReference>
<dbReference type="Gene3D" id="1.10.10.60">
    <property type="entry name" value="Homeodomain-like"/>
    <property type="match status" value="2"/>
</dbReference>
<gene>
    <name evidence="6" type="ORF">H9742_06385</name>
</gene>
<dbReference type="Pfam" id="PF12833">
    <property type="entry name" value="HTH_18"/>
    <property type="match status" value="1"/>
</dbReference>
<dbReference type="GO" id="GO:0043565">
    <property type="term" value="F:sequence-specific DNA binding"/>
    <property type="evidence" value="ECO:0007669"/>
    <property type="project" value="InterPro"/>
</dbReference>
<feature type="transmembrane region" description="Helical" evidence="4">
    <location>
        <begin position="292"/>
        <end position="313"/>
    </location>
</feature>
<dbReference type="Pfam" id="PF17853">
    <property type="entry name" value="GGDEF_2"/>
    <property type="match status" value="1"/>
</dbReference>